<keyword evidence="3" id="KW-1185">Reference proteome</keyword>
<dbReference type="PROSITE" id="PS50800">
    <property type="entry name" value="SAP"/>
    <property type="match status" value="1"/>
</dbReference>
<dbReference type="EMBL" id="JACAZF010000005">
    <property type="protein sequence ID" value="KAF7303698.1"/>
    <property type="molecule type" value="Genomic_DNA"/>
</dbReference>
<feature type="domain" description="SAP" evidence="1">
    <location>
        <begin position="34"/>
        <end position="68"/>
    </location>
</feature>
<evidence type="ECO:0000259" key="1">
    <source>
        <dbReference type="PROSITE" id="PS50800"/>
    </source>
</evidence>
<proteinExistence type="predicted"/>
<organism evidence="2 3">
    <name type="scientific">Mycena indigotica</name>
    <dbReference type="NCBI Taxonomy" id="2126181"/>
    <lineage>
        <taxon>Eukaryota</taxon>
        <taxon>Fungi</taxon>
        <taxon>Dikarya</taxon>
        <taxon>Basidiomycota</taxon>
        <taxon>Agaricomycotina</taxon>
        <taxon>Agaricomycetes</taxon>
        <taxon>Agaricomycetidae</taxon>
        <taxon>Agaricales</taxon>
        <taxon>Marasmiineae</taxon>
        <taxon>Mycenaceae</taxon>
        <taxon>Mycena</taxon>
    </lineage>
</organism>
<gene>
    <name evidence="2" type="ORF">MIND_00599200</name>
</gene>
<reference evidence="2" key="1">
    <citation type="submission" date="2020-05" db="EMBL/GenBank/DDBJ databases">
        <title>Mycena genomes resolve the evolution of fungal bioluminescence.</title>
        <authorList>
            <person name="Tsai I.J."/>
        </authorList>
    </citation>
    <scope>NUCLEOTIDE SEQUENCE</scope>
    <source>
        <strain evidence="2">171206Taipei</strain>
    </source>
</reference>
<dbReference type="RefSeq" id="XP_037220670.1">
    <property type="nucleotide sequence ID" value="XM_037362749.1"/>
</dbReference>
<dbReference type="OrthoDB" id="3210866at2759"/>
<protein>
    <recommendedName>
        <fullName evidence="1">SAP domain-containing protein</fullName>
    </recommendedName>
</protein>
<comment type="caution">
    <text evidence="2">The sequence shown here is derived from an EMBL/GenBank/DDBJ whole genome shotgun (WGS) entry which is preliminary data.</text>
</comment>
<name>A0A8H6SR58_9AGAR</name>
<evidence type="ECO:0000313" key="3">
    <source>
        <dbReference type="Proteomes" id="UP000636479"/>
    </source>
</evidence>
<dbReference type="GeneID" id="59345265"/>
<dbReference type="InterPro" id="IPR003034">
    <property type="entry name" value="SAP_dom"/>
</dbReference>
<evidence type="ECO:0000313" key="2">
    <source>
        <dbReference type="EMBL" id="KAF7303698.1"/>
    </source>
</evidence>
<accession>A0A8H6SR58</accession>
<dbReference type="AlphaFoldDB" id="A0A8H6SR58"/>
<dbReference type="Proteomes" id="UP000636479">
    <property type="component" value="Unassembled WGS sequence"/>
</dbReference>
<sequence length="414" mass="47297">MPASISEEEIAAAAKCNAFLFPAREGNGSEKHSLAGKSKNELQELLRVYNLPFTGNKPILEKRLQEFSIQYFAKEREASALRAHKGPREDTKKTKTKLSDTRRANIIDTERVTERSKDNRTENDKKDMREWAKRTCARLPYRAPPFQQQNPPPAQPFIPQEGPATVPVVPVVITEVADVSARLEVLETPPAPAPMDIDSTGFTYDIEMNMLSTTVHPPIMLVAESSNMKYPADRSLVLGDGTIFPVTGHEIMSVSVPANSFAKDFGLLNEMWDDSSPFWKDKSLVQIRGRHIAIIHWRGLFKGTGQWSAHKSAWTEWKFLVERYRRGTMEDFWADFTRNGTRMNYTAILKKLREERGVRNRQLVEQARAEYGSRFSEVFSYVSSQKGDRVVMTRESHIAEEYKRLKKRDGIEID</sequence>
<dbReference type="Pfam" id="PF02037">
    <property type="entry name" value="SAP"/>
    <property type="match status" value="1"/>
</dbReference>